<dbReference type="STRING" id="857340.A0A086T2N4"/>
<feature type="coiled-coil region" evidence="1">
    <location>
        <begin position="44"/>
        <end position="71"/>
    </location>
</feature>
<dbReference type="InterPro" id="IPR050849">
    <property type="entry name" value="HAD-like_hydrolase_phosphatase"/>
</dbReference>
<proteinExistence type="predicted"/>
<dbReference type="OrthoDB" id="10255128at2759"/>
<evidence type="ECO:0000256" key="1">
    <source>
        <dbReference type="SAM" id="Coils"/>
    </source>
</evidence>
<evidence type="ECO:0000313" key="2">
    <source>
        <dbReference type="EMBL" id="KFH43616.1"/>
    </source>
</evidence>
<organism evidence="2 3">
    <name type="scientific">Hapsidospora chrysogenum (strain ATCC 11550 / CBS 779.69 / DSM 880 / IAM 14645 / JCM 23072 / IMI 49137)</name>
    <name type="common">Acremonium chrysogenum</name>
    <dbReference type="NCBI Taxonomy" id="857340"/>
    <lineage>
        <taxon>Eukaryota</taxon>
        <taxon>Fungi</taxon>
        <taxon>Dikarya</taxon>
        <taxon>Ascomycota</taxon>
        <taxon>Pezizomycotina</taxon>
        <taxon>Sordariomycetes</taxon>
        <taxon>Hypocreomycetidae</taxon>
        <taxon>Hypocreales</taxon>
        <taxon>Bionectriaceae</taxon>
        <taxon>Hapsidospora</taxon>
    </lineage>
</organism>
<dbReference type="PANTHER" id="PTHR28181:SF1">
    <property type="entry name" value="COLD TOLERANCE PROTEIN 1"/>
    <property type="match status" value="1"/>
</dbReference>
<dbReference type="Pfam" id="PF12710">
    <property type="entry name" value="HAD"/>
    <property type="match status" value="1"/>
</dbReference>
<comment type="caution">
    <text evidence="2">The sequence shown here is derived from an EMBL/GenBank/DDBJ whole genome shotgun (WGS) entry which is preliminary data.</text>
</comment>
<gene>
    <name evidence="2" type="ORF">ACRE_056330</name>
</gene>
<dbReference type="AlphaFoldDB" id="A0A086T2N4"/>
<dbReference type="Proteomes" id="UP000029964">
    <property type="component" value="Unassembled WGS sequence"/>
</dbReference>
<dbReference type="InterPro" id="IPR023214">
    <property type="entry name" value="HAD_sf"/>
</dbReference>
<dbReference type="HOGENOM" id="CLU_056574_1_0_1"/>
<dbReference type="Gene3D" id="3.40.50.1000">
    <property type="entry name" value="HAD superfamily/HAD-like"/>
    <property type="match status" value="1"/>
</dbReference>
<sequence>MMRLIFDFDSTITQADTIGDLAHAGIDFQRRHGHDLTSRWDHVVQAYTDDCKRYKDNYATKEEDRRSVLEEVEYLAGLESVEKASLARVEESGIFAGLEHRGLFQIGVDAIESRKVAMRDGFREVLDHAGRQGWTVGVISVNWSRSFIRGVLHHFGIPVIVANEISPDGKIHGPDSHGNALTNSAGKLRVLKSEFEASPQSPDYGGNYTRTLYFGDSSTDLECLLHDGGIIVSDEDDSSLIRTLRRLGYTVSHISARKAGDRSDFHWARNFREVLDSDFLDSATV</sequence>
<name>A0A086T2N4_HAPC1</name>
<protein>
    <submittedName>
        <fullName evidence="2">Uncharacterized protein</fullName>
    </submittedName>
</protein>
<dbReference type="SUPFAM" id="SSF56784">
    <property type="entry name" value="HAD-like"/>
    <property type="match status" value="1"/>
</dbReference>
<accession>A0A086T2N4</accession>
<reference evidence="3" key="1">
    <citation type="journal article" date="2014" name="Genome Announc.">
        <title>Genome sequence and annotation of Acremonium chrysogenum, producer of the beta-lactam antibiotic cephalosporin C.</title>
        <authorList>
            <person name="Terfehr D."/>
            <person name="Dahlmann T.A."/>
            <person name="Specht T."/>
            <person name="Zadra I."/>
            <person name="Kuernsteiner H."/>
            <person name="Kueck U."/>
        </authorList>
    </citation>
    <scope>NUCLEOTIDE SEQUENCE [LARGE SCALE GENOMIC DNA]</scope>
    <source>
        <strain evidence="3">ATCC 11550 / CBS 779.69 / DSM 880 / IAM 14645 / JCM 23072 / IMI 49137</strain>
    </source>
</reference>
<dbReference type="PANTHER" id="PTHR28181">
    <property type="entry name" value="UPF0655 PROTEIN YCR015C"/>
    <property type="match status" value="1"/>
</dbReference>
<evidence type="ECO:0000313" key="3">
    <source>
        <dbReference type="Proteomes" id="UP000029964"/>
    </source>
</evidence>
<dbReference type="InterPro" id="IPR036412">
    <property type="entry name" value="HAD-like_sf"/>
</dbReference>
<dbReference type="EMBL" id="JPKY01000065">
    <property type="protein sequence ID" value="KFH43616.1"/>
    <property type="molecule type" value="Genomic_DNA"/>
</dbReference>
<keyword evidence="1" id="KW-0175">Coiled coil</keyword>
<keyword evidence="3" id="KW-1185">Reference proteome</keyword>